<accession>A0A0F5ISD0</accession>
<proteinExistence type="predicted"/>
<organism evidence="2 3">
    <name type="scientific">Parabacteroides gordonii MS-1 = DSM 23371</name>
    <dbReference type="NCBI Taxonomy" id="1203610"/>
    <lineage>
        <taxon>Bacteria</taxon>
        <taxon>Pseudomonadati</taxon>
        <taxon>Bacteroidota</taxon>
        <taxon>Bacteroidia</taxon>
        <taxon>Bacteroidales</taxon>
        <taxon>Tannerellaceae</taxon>
        <taxon>Parabacteroides</taxon>
    </lineage>
</organism>
<dbReference type="InterPro" id="IPR025868">
    <property type="entry name" value="Zn_ribbon_dom_put"/>
</dbReference>
<dbReference type="Proteomes" id="UP000033035">
    <property type="component" value="Unassembled WGS sequence"/>
</dbReference>
<protein>
    <recommendedName>
        <fullName evidence="1">Putative zinc ribbon domain-containing protein</fullName>
    </recommendedName>
</protein>
<comment type="caution">
    <text evidence="2">The sequence shown here is derived from an EMBL/GenBank/DDBJ whole genome shotgun (WGS) entry which is preliminary data.</text>
</comment>
<dbReference type="EMBL" id="AQHW01000027">
    <property type="protein sequence ID" value="KKB48466.1"/>
    <property type="molecule type" value="Genomic_DNA"/>
</dbReference>
<gene>
    <name evidence="2" type="ORF">HMPREF1536_04933</name>
</gene>
<evidence type="ECO:0000313" key="2">
    <source>
        <dbReference type="EMBL" id="KKB48466.1"/>
    </source>
</evidence>
<dbReference type="STRING" id="1203610.HMPREF1536_04933"/>
<dbReference type="PATRIC" id="fig|1203610.3.peg.5028"/>
<dbReference type="HOGENOM" id="CLU_175260_0_0_10"/>
<dbReference type="Pfam" id="PF12674">
    <property type="entry name" value="Zn_ribbon_2"/>
    <property type="match status" value="1"/>
</dbReference>
<evidence type="ECO:0000259" key="1">
    <source>
        <dbReference type="Pfam" id="PF12674"/>
    </source>
</evidence>
<keyword evidence="3" id="KW-1185">Reference proteome</keyword>
<name>A0A0F5ISD0_9BACT</name>
<evidence type="ECO:0000313" key="3">
    <source>
        <dbReference type="Proteomes" id="UP000033035"/>
    </source>
</evidence>
<reference evidence="2 3" key="1">
    <citation type="submission" date="2013-04" db="EMBL/GenBank/DDBJ databases">
        <title>The Genome Sequence of Parabacteroides gordonii DSM 23371.</title>
        <authorList>
            <consortium name="The Broad Institute Genomics Platform"/>
            <person name="Earl A."/>
            <person name="Ward D."/>
            <person name="Feldgarden M."/>
            <person name="Gevers D."/>
            <person name="Martens E."/>
            <person name="Sakamoto M."/>
            <person name="Benno Y."/>
            <person name="Suzuki N."/>
            <person name="Matsunaga N."/>
            <person name="Koshihara K."/>
            <person name="Seki M."/>
            <person name="Komiya H."/>
            <person name="Walker B."/>
            <person name="Young S."/>
            <person name="Zeng Q."/>
            <person name="Gargeya S."/>
            <person name="Fitzgerald M."/>
            <person name="Haas B."/>
            <person name="Abouelleil A."/>
            <person name="Allen A.W."/>
            <person name="Alvarado L."/>
            <person name="Arachchi H.M."/>
            <person name="Berlin A.M."/>
            <person name="Chapman S.B."/>
            <person name="Gainer-Dewar J."/>
            <person name="Goldberg J."/>
            <person name="Griggs A."/>
            <person name="Gujja S."/>
            <person name="Hansen M."/>
            <person name="Howarth C."/>
            <person name="Imamovic A."/>
            <person name="Ireland A."/>
            <person name="Larimer J."/>
            <person name="McCowan C."/>
            <person name="Murphy C."/>
            <person name="Pearson M."/>
            <person name="Poon T.W."/>
            <person name="Priest M."/>
            <person name="Roberts A."/>
            <person name="Saif S."/>
            <person name="Shea T."/>
            <person name="Sisk P."/>
            <person name="Sykes S."/>
            <person name="Wortman J."/>
            <person name="Nusbaum C."/>
            <person name="Birren B."/>
        </authorList>
    </citation>
    <scope>NUCLEOTIDE SEQUENCE [LARGE SCALE GENOMIC DNA]</scope>
    <source>
        <strain evidence="2 3">MS-1</strain>
    </source>
</reference>
<dbReference type="RefSeq" id="WP_028728391.1">
    <property type="nucleotide sequence ID" value="NZ_AUAE01000030.1"/>
</dbReference>
<feature type="domain" description="Putative zinc ribbon" evidence="1">
    <location>
        <begin position="5"/>
        <end position="89"/>
    </location>
</feature>
<dbReference type="AlphaFoldDB" id="A0A0F5ISD0"/>
<sequence>MEPIYCQSCGMPLVAETDFGTNRDGSKNKEYCAFCFKDGQFTQNVTMEEMIQICLQYSDSFKHENGESYTKEEALAGMLYYFPQLKRWKKE</sequence>